<dbReference type="SUPFAM" id="SSF54637">
    <property type="entry name" value="Thioesterase/thiol ester dehydrase-isomerase"/>
    <property type="match status" value="1"/>
</dbReference>
<organism evidence="1 2">
    <name type="scientific">Romanomermis culicivorax</name>
    <name type="common">Nematode worm</name>
    <dbReference type="NCBI Taxonomy" id="13658"/>
    <lineage>
        <taxon>Eukaryota</taxon>
        <taxon>Metazoa</taxon>
        <taxon>Ecdysozoa</taxon>
        <taxon>Nematoda</taxon>
        <taxon>Enoplea</taxon>
        <taxon>Dorylaimia</taxon>
        <taxon>Mermithida</taxon>
        <taxon>Mermithoidea</taxon>
        <taxon>Mermithidae</taxon>
        <taxon>Romanomermis</taxon>
    </lineage>
</organism>
<accession>A0A915IQG5</accession>
<keyword evidence="1" id="KW-1185">Reference proteome</keyword>
<dbReference type="Proteomes" id="UP000887565">
    <property type="component" value="Unplaced"/>
</dbReference>
<dbReference type="AlphaFoldDB" id="A0A915IQG5"/>
<evidence type="ECO:0000313" key="2">
    <source>
        <dbReference type="WBParaSite" id="nRc.2.0.1.t16051-RA"/>
    </source>
</evidence>
<proteinExistence type="predicted"/>
<evidence type="ECO:0000313" key="1">
    <source>
        <dbReference type="Proteomes" id="UP000887565"/>
    </source>
</evidence>
<name>A0A915IQG5_ROMCU</name>
<dbReference type="WBParaSite" id="nRc.2.0.1.t16051-RA">
    <property type="protein sequence ID" value="nRc.2.0.1.t16051-RA"/>
    <property type="gene ID" value="nRc.2.0.1.g16051"/>
</dbReference>
<protein>
    <submittedName>
        <fullName evidence="2">Uncharacterized protein</fullName>
    </submittedName>
</protein>
<sequence length="64" mass="7317">MHCATAEATGVWIDMMLRKMTTPPDDVVEAMNKYKTPDTVVLSKEDFKKFPFHPHNIDPAEINI</sequence>
<dbReference type="InterPro" id="IPR029069">
    <property type="entry name" value="HotDog_dom_sf"/>
</dbReference>
<reference evidence="2" key="1">
    <citation type="submission" date="2022-11" db="UniProtKB">
        <authorList>
            <consortium name="WormBaseParasite"/>
        </authorList>
    </citation>
    <scope>IDENTIFICATION</scope>
</reference>